<dbReference type="PROSITE" id="PS50067">
    <property type="entry name" value="KINESIN_MOTOR_2"/>
    <property type="match status" value="1"/>
</dbReference>
<dbReference type="GO" id="GO:0003777">
    <property type="term" value="F:microtubule motor activity"/>
    <property type="evidence" value="ECO:0007669"/>
    <property type="project" value="InterPro"/>
</dbReference>
<proteinExistence type="inferred from homology"/>
<dbReference type="GO" id="GO:0008017">
    <property type="term" value="F:microtubule binding"/>
    <property type="evidence" value="ECO:0007669"/>
    <property type="project" value="InterPro"/>
</dbReference>
<organism evidence="4 5">
    <name type="scientific">Nepenthes gracilis</name>
    <name type="common">Slender pitcher plant</name>
    <dbReference type="NCBI Taxonomy" id="150966"/>
    <lineage>
        <taxon>Eukaryota</taxon>
        <taxon>Viridiplantae</taxon>
        <taxon>Streptophyta</taxon>
        <taxon>Embryophyta</taxon>
        <taxon>Tracheophyta</taxon>
        <taxon>Spermatophyta</taxon>
        <taxon>Magnoliopsida</taxon>
        <taxon>eudicotyledons</taxon>
        <taxon>Gunneridae</taxon>
        <taxon>Pentapetalae</taxon>
        <taxon>Caryophyllales</taxon>
        <taxon>Nepenthaceae</taxon>
        <taxon>Nepenthes</taxon>
    </lineage>
</organism>
<evidence type="ECO:0000256" key="1">
    <source>
        <dbReference type="ARBA" id="ARBA00023175"/>
    </source>
</evidence>
<protein>
    <recommendedName>
        <fullName evidence="3">Kinesin motor domain-containing protein</fullName>
    </recommendedName>
</protein>
<evidence type="ECO:0000259" key="3">
    <source>
        <dbReference type="PROSITE" id="PS50067"/>
    </source>
</evidence>
<dbReference type="InterPro" id="IPR001752">
    <property type="entry name" value="Kinesin_motor_dom"/>
</dbReference>
<evidence type="ECO:0000256" key="2">
    <source>
        <dbReference type="PROSITE-ProRule" id="PRU00283"/>
    </source>
</evidence>
<dbReference type="GO" id="GO:0005524">
    <property type="term" value="F:ATP binding"/>
    <property type="evidence" value="ECO:0007669"/>
    <property type="project" value="InterPro"/>
</dbReference>
<comment type="caution">
    <text evidence="4">The sequence shown here is derived from an EMBL/GenBank/DDBJ whole genome shotgun (WGS) entry which is preliminary data.</text>
</comment>
<comment type="caution">
    <text evidence="2">Lacks conserved residue(s) required for the propagation of feature annotation.</text>
</comment>
<dbReference type="InterPro" id="IPR027640">
    <property type="entry name" value="Kinesin-like_fam"/>
</dbReference>
<evidence type="ECO:0000313" key="4">
    <source>
        <dbReference type="EMBL" id="GMH08819.1"/>
    </source>
</evidence>
<name>A0AAD3XLJ3_NEPGR</name>
<dbReference type="Gene3D" id="3.40.850.10">
    <property type="entry name" value="Kinesin motor domain"/>
    <property type="match status" value="1"/>
</dbReference>
<keyword evidence="1" id="KW-0505">Motor protein</keyword>
<dbReference type="SUPFAM" id="SSF52540">
    <property type="entry name" value="P-loop containing nucleoside triphosphate hydrolases"/>
    <property type="match status" value="1"/>
</dbReference>
<dbReference type="PANTHER" id="PTHR47968">
    <property type="entry name" value="CENTROMERE PROTEIN E"/>
    <property type="match status" value="1"/>
</dbReference>
<dbReference type="InterPro" id="IPR027417">
    <property type="entry name" value="P-loop_NTPase"/>
</dbReference>
<gene>
    <name evidence="4" type="ORF">Nepgr_010659</name>
</gene>
<keyword evidence="5" id="KW-1185">Reference proteome</keyword>
<feature type="domain" description="Kinesin motor" evidence="3">
    <location>
        <begin position="1"/>
        <end position="107"/>
    </location>
</feature>
<dbReference type="Proteomes" id="UP001279734">
    <property type="component" value="Unassembled WGS sequence"/>
</dbReference>
<dbReference type="GO" id="GO:0007018">
    <property type="term" value="P:microtubule-based movement"/>
    <property type="evidence" value="ECO:0007669"/>
    <property type="project" value="InterPro"/>
</dbReference>
<sequence length="107" mass="11856">MRKGEVALLSIVHEYALGSTVHDSTVHYEVELASFEKEKVVLSLGHALSFIAFGDRHRHTGSTNFHILRSRSHSICTLMTKSSICGDEYDGVIFSQLHLIDLVGSKS</sequence>
<dbReference type="EMBL" id="BSYO01000008">
    <property type="protein sequence ID" value="GMH08819.1"/>
    <property type="molecule type" value="Genomic_DNA"/>
</dbReference>
<accession>A0AAD3XLJ3</accession>
<reference evidence="4" key="1">
    <citation type="submission" date="2023-05" db="EMBL/GenBank/DDBJ databases">
        <title>Nepenthes gracilis genome sequencing.</title>
        <authorList>
            <person name="Fukushima K."/>
        </authorList>
    </citation>
    <scope>NUCLEOTIDE SEQUENCE</scope>
    <source>
        <strain evidence="4">SING2019-196</strain>
    </source>
</reference>
<comment type="similarity">
    <text evidence="2">Belongs to the TRAFAC class myosin-kinesin ATPase superfamily. Kinesin family.</text>
</comment>
<dbReference type="Pfam" id="PF00225">
    <property type="entry name" value="Kinesin"/>
    <property type="match status" value="1"/>
</dbReference>
<dbReference type="AlphaFoldDB" id="A0AAD3XLJ3"/>
<evidence type="ECO:0000313" key="5">
    <source>
        <dbReference type="Proteomes" id="UP001279734"/>
    </source>
</evidence>
<dbReference type="PANTHER" id="PTHR47968:SF35">
    <property type="entry name" value="KINESIN-LIKE PROTEIN KIN-7D, MITOCHONDRIAL ISOFORM X1"/>
    <property type="match status" value="1"/>
</dbReference>
<dbReference type="InterPro" id="IPR036961">
    <property type="entry name" value="Kinesin_motor_dom_sf"/>
</dbReference>